<accession>A0ABR1CVS1</accession>
<evidence type="ECO:0000313" key="2">
    <source>
        <dbReference type="EMBL" id="KAK6742419.1"/>
    </source>
</evidence>
<sequence>MHQLRLSGSEIKHDERPNPRAGQEKRGAYKNIEDVAKKIKKTQLRVHLINTTVLPALAYASETWTFQKVPRFKQVRYGIRSSFLWQRSTLPRLPRKVKQGRPPTRWSDFFTVSFEENYDALRVPRERRNHSATLARDRDKRKNYWRPLERFEGQRESR</sequence>
<reference evidence="2 3" key="1">
    <citation type="submission" date="2023-08" db="EMBL/GenBank/DDBJ databases">
        <title>A Necator americanus chromosomal reference genome.</title>
        <authorList>
            <person name="Ilik V."/>
            <person name="Petrzelkova K.J."/>
            <person name="Pardy F."/>
            <person name="Fuh T."/>
            <person name="Niatou-Singa F.S."/>
            <person name="Gouil Q."/>
            <person name="Baker L."/>
            <person name="Ritchie M.E."/>
            <person name="Jex A.R."/>
            <person name="Gazzola D."/>
            <person name="Li H."/>
            <person name="Toshio Fujiwara R."/>
            <person name="Zhan B."/>
            <person name="Aroian R.V."/>
            <person name="Pafco B."/>
            <person name="Schwarz E.M."/>
        </authorList>
    </citation>
    <scope>NUCLEOTIDE SEQUENCE [LARGE SCALE GENOMIC DNA]</scope>
    <source>
        <strain evidence="2 3">Aroian</strain>
        <tissue evidence="2">Whole animal</tissue>
    </source>
</reference>
<gene>
    <name evidence="2" type="primary">Necator_chrIII.g10735</name>
    <name evidence="2" type="ORF">RB195_009970</name>
</gene>
<dbReference type="EMBL" id="JAVFWL010000003">
    <property type="protein sequence ID" value="KAK6742419.1"/>
    <property type="molecule type" value="Genomic_DNA"/>
</dbReference>
<keyword evidence="3" id="KW-1185">Reference proteome</keyword>
<dbReference type="Proteomes" id="UP001303046">
    <property type="component" value="Unassembled WGS sequence"/>
</dbReference>
<protein>
    <recommendedName>
        <fullName evidence="4">Endonuclease-reverse transcriptase</fullName>
    </recommendedName>
</protein>
<feature type="compositionally biased region" description="Basic and acidic residues" evidence="1">
    <location>
        <begin position="10"/>
        <end position="28"/>
    </location>
</feature>
<name>A0ABR1CVS1_NECAM</name>
<organism evidence="2 3">
    <name type="scientific">Necator americanus</name>
    <name type="common">Human hookworm</name>
    <dbReference type="NCBI Taxonomy" id="51031"/>
    <lineage>
        <taxon>Eukaryota</taxon>
        <taxon>Metazoa</taxon>
        <taxon>Ecdysozoa</taxon>
        <taxon>Nematoda</taxon>
        <taxon>Chromadorea</taxon>
        <taxon>Rhabditida</taxon>
        <taxon>Rhabditina</taxon>
        <taxon>Rhabditomorpha</taxon>
        <taxon>Strongyloidea</taxon>
        <taxon>Ancylostomatidae</taxon>
        <taxon>Bunostominae</taxon>
        <taxon>Necator</taxon>
    </lineage>
</organism>
<evidence type="ECO:0000313" key="3">
    <source>
        <dbReference type="Proteomes" id="UP001303046"/>
    </source>
</evidence>
<feature type="region of interest" description="Disordered" evidence="1">
    <location>
        <begin position="1"/>
        <end position="28"/>
    </location>
</feature>
<evidence type="ECO:0000256" key="1">
    <source>
        <dbReference type="SAM" id="MobiDB-lite"/>
    </source>
</evidence>
<comment type="caution">
    <text evidence="2">The sequence shown here is derived from an EMBL/GenBank/DDBJ whole genome shotgun (WGS) entry which is preliminary data.</text>
</comment>
<proteinExistence type="predicted"/>
<evidence type="ECO:0008006" key="4">
    <source>
        <dbReference type="Google" id="ProtNLM"/>
    </source>
</evidence>